<name>A0AAU7MTR7_9FLAO</name>
<dbReference type="KEGG" id="fld:ABNE31_08920"/>
<dbReference type="RefSeq" id="WP_349350954.1">
    <property type="nucleotide sequence ID" value="NZ_CP157804.1"/>
</dbReference>
<accession>A0AAU7MTR7</accession>
<feature type="transmembrane region" description="Helical" evidence="2">
    <location>
        <begin position="121"/>
        <end position="142"/>
    </location>
</feature>
<feature type="region of interest" description="Disordered" evidence="1">
    <location>
        <begin position="468"/>
        <end position="494"/>
    </location>
</feature>
<protein>
    <submittedName>
        <fullName evidence="3">Tryptophan-rich sensory protein</fullName>
    </submittedName>
</protein>
<feature type="transmembrane region" description="Helical" evidence="2">
    <location>
        <begin position="17"/>
        <end position="34"/>
    </location>
</feature>
<keyword evidence="2" id="KW-0812">Transmembrane</keyword>
<proteinExistence type="predicted"/>
<dbReference type="AlphaFoldDB" id="A0AAU7MTR7"/>
<evidence type="ECO:0000313" key="3">
    <source>
        <dbReference type="EMBL" id="XBQ21723.1"/>
    </source>
</evidence>
<reference evidence="3" key="1">
    <citation type="submission" date="2024-05" db="EMBL/GenBank/DDBJ databases">
        <title>Draft Genome Sequences of Flagellimonas sp. MMG031 and Marinobacter sp. MMG032 Isolated from the dinoflagellate Symbiodinium pilosum.</title>
        <authorList>
            <person name="Shikuma N.J."/>
            <person name="Farrell M.V."/>
        </authorList>
    </citation>
    <scope>NUCLEOTIDE SEQUENCE</scope>
    <source>
        <strain evidence="3">MMG031</strain>
    </source>
</reference>
<keyword evidence="2" id="KW-1133">Transmembrane helix</keyword>
<keyword evidence="2" id="KW-0472">Membrane</keyword>
<evidence type="ECO:0000256" key="1">
    <source>
        <dbReference type="SAM" id="MobiDB-lite"/>
    </source>
</evidence>
<organism evidence="3">
    <name type="scientific">Flagellimonas sp. MMG031</name>
    <dbReference type="NCBI Taxonomy" id="3158549"/>
    <lineage>
        <taxon>Bacteria</taxon>
        <taxon>Pseudomonadati</taxon>
        <taxon>Bacteroidota</taxon>
        <taxon>Flavobacteriia</taxon>
        <taxon>Flavobacteriales</taxon>
        <taxon>Flavobacteriaceae</taxon>
        <taxon>Flagellimonas</taxon>
    </lineage>
</organism>
<sequence length="744" mass="84901">MNGAAHIKQFQKRWQQLLYAEALLYAVGFGGMMYLFTHNMGYGILSLLVALVVSVWIKRPWKINEARAVNYIDAHLPQAGYSSGLLLVSAQELSDLSKLQQYRVSAQLEPVLPKTRPPQKLFKAALVMFGLVLIGLMANTLWTSLNPFSSNGSSNQDVITFAPKDSLSSSIKIPELTDTKVTVQYPSYTKKPTIQTSLPNIKAVQGSRITWHLEFDVEVQKVQMDLMGEHFDFVKVQNQYRLTKPLEASGFYSFTFTDGDANDYVSDLYSMEMVSDEPPLVQLEGLDYYSYFEFEDDKRLMFNANISDDFGVEDAYIIATVSKGSGESVKFREESVRFDQTIPKGGKLVQLRQQLDLNALNMDPGDELYFYVEALDQKSPTPNVARSETYFAVIRDTVTDMFAVEGNLGVDLMPDYFRSQRQLIIDTEKLISERGKISEKDFKFRSNELGFDQKQLRLKYGQFMGDETEMQSAPGQVSPEAGEADHDHDHEGGEEDLLDAYSHKHDSDNEHNLVVEDDHDHGTEEEKEDPLHEYVHDHGDPEASTLFEKSLKAKLRDALTIMWDAELYLRLYEPEKSLPYQYDALEIIQDIKNSARIYVHRIGFDPPPIKEENRLSGDIEGITNVTKEEGFDYEMSFAATREAIYRLELLIQSETNFSETDAALFEEAGNELAQKAIAEPLTYVKVLQGLRDLQKAPDRTRESYMEVQRKLLSVLPEVDDNPFKRTVYPDEINQLYLKELEAYE</sequence>
<dbReference type="EMBL" id="CP157804">
    <property type="protein sequence ID" value="XBQ21723.1"/>
    <property type="molecule type" value="Genomic_DNA"/>
</dbReference>
<evidence type="ECO:0000256" key="2">
    <source>
        <dbReference type="SAM" id="Phobius"/>
    </source>
</evidence>
<feature type="transmembrane region" description="Helical" evidence="2">
    <location>
        <begin position="40"/>
        <end position="57"/>
    </location>
</feature>
<gene>
    <name evidence="3" type="ORF">ABNE31_08920</name>
</gene>